<accession>A0AAD7HLV2</accession>
<name>A0AAD7HLV2_9AGAR</name>
<dbReference type="AlphaFoldDB" id="A0AAD7HLV2"/>
<organism evidence="2 3">
    <name type="scientific">Mycena metata</name>
    <dbReference type="NCBI Taxonomy" id="1033252"/>
    <lineage>
        <taxon>Eukaryota</taxon>
        <taxon>Fungi</taxon>
        <taxon>Dikarya</taxon>
        <taxon>Basidiomycota</taxon>
        <taxon>Agaricomycotina</taxon>
        <taxon>Agaricomycetes</taxon>
        <taxon>Agaricomycetidae</taxon>
        <taxon>Agaricales</taxon>
        <taxon>Marasmiineae</taxon>
        <taxon>Mycenaceae</taxon>
        <taxon>Mycena</taxon>
    </lineage>
</organism>
<evidence type="ECO:0000313" key="3">
    <source>
        <dbReference type="Proteomes" id="UP001215598"/>
    </source>
</evidence>
<reference evidence="2" key="1">
    <citation type="submission" date="2023-03" db="EMBL/GenBank/DDBJ databases">
        <title>Massive genome expansion in bonnet fungi (Mycena s.s.) driven by repeated elements and novel gene families across ecological guilds.</title>
        <authorList>
            <consortium name="Lawrence Berkeley National Laboratory"/>
            <person name="Harder C.B."/>
            <person name="Miyauchi S."/>
            <person name="Viragh M."/>
            <person name="Kuo A."/>
            <person name="Thoen E."/>
            <person name="Andreopoulos B."/>
            <person name="Lu D."/>
            <person name="Skrede I."/>
            <person name="Drula E."/>
            <person name="Henrissat B."/>
            <person name="Morin E."/>
            <person name="Kohler A."/>
            <person name="Barry K."/>
            <person name="LaButti K."/>
            <person name="Morin E."/>
            <person name="Salamov A."/>
            <person name="Lipzen A."/>
            <person name="Mereny Z."/>
            <person name="Hegedus B."/>
            <person name="Baldrian P."/>
            <person name="Stursova M."/>
            <person name="Weitz H."/>
            <person name="Taylor A."/>
            <person name="Grigoriev I.V."/>
            <person name="Nagy L.G."/>
            <person name="Martin F."/>
            <person name="Kauserud H."/>
        </authorList>
    </citation>
    <scope>NUCLEOTIDE SEQUENCE</scope>
    <source>
        <strain evidence="2">CBHHK182m</strain>
    </source>
</reference>
<feature type="region of interest" description="Disordered" evidence="1">
    <location>
        <begin position="44"/>
        <end position="66"/>
    </location>
</feature>
<sequence>MYTNINNKKAITFLTMLSPAETAVGGKDLEVQFSKIAPADMFSPIVSTTPSKNRAGTSTSKSSPSKPRTLLAHNDFLPVFDARKTVFDINADLGRLAAVLPVFTGEIPFSSFVLVGYSVSSYASNLSGSSERVPHVSCNILWAIVCGTPVLRRQ</sequence>
<protein>
    <submittedName>
        <fullName evidence="2">Uncharacterized protein</fullName>
    </submittedName>
</protein>
<gene>
    <name evidence="2" type="ORF">B0H16DRAFT_342809</name>
</gene>
<keyword evidence="3" id="KW-1185">Reference proteome</keyword>
<feature type="compositionally biased region" description="Polar residues" evidence="1">
    <location>
        <begin position="45"/>
        <end position="56"/>
    </location>
</feature>
<comment type="caution">
    <text evidence="2">The sequence shown here is derived from an EMBL/GenBank/DDBJ whole genome shotgun (WGS) entry which is preliminary data.</text>
</comment>
<proteinExistence type="predicted"/>
<feature type="compositionally biased region" description="Low complexity" evidence="1">
    <location>
        <begin position="57"/>
        <end position="66"/>
    </location>
</feature>
<dbReference type="EMBL" id="JARKIB010000212">
    <property type="protein sequence ID" value="KAJ7723245.1"/>
    <property type="molecule type" value="Genomic_DNA"/>
</dbReference>
<dbReference type="Proteomes" id="UP001215598">
    <property type="component" value="Unassembled WGS sequence"/>
</dbReference>
<evidence type="ECO:0000256" key="1">
    <source>
        <dbReference type="SAM" id="MobiDB-lite"/>
    </source>
</evidence>
<evidence type="ECO:0000313" key="2">
    <source>
        <dbReference type="EMBL" id="KAJ7723245.1"/>
    </source>
</evidence>